<protein>
    <recommendedName>
        <fullName evidence="5">Alkaline phosphatase</fullName>
    </recommendedName>
</protein>
<dbReference type="InterPro" id="IPR001343">
    <property type="entry name" value="Hemolysn_Ca-bd"/>
</dbReference>
<keyword evidence="2" id="KW-0964">Secreted</keyword>
<proteinExistence type="predicted"/>
<dbReference type="GO" id="GO:0005576">
    <property type="term" value="C:extracellular region"/>
    <property type="evidence" value="ECO:0007669"/>
    <property type="project" value="UniProtKB-SubCell"/>
</dbReference>
<keyword evidence="4" id="KW-1185">Reference proteome</keyword>
<dbReference type="Proteomes" id="UP001226762">
    <property type="component" value="Unassembled WGS sequence"/>
</dbReference>
<dbReference type="AlphaFoldDB" id="A0AAE4B672"/>
<evidence type="ECO:0000313" key="4">
    <source>
        <dbReference type="Proteomes" id="UP001226762"/>
    </source>
</evidence>
<evidence type="ECO:0008006" key="5">
    <source>
        <dbReference type="Google" id="ProtNLM"/>
    </source>
</evidence>
<sequence>MPVFNLNTTTGAVATASDSLYVVGVNAQVLNTVAAFDFATFTNSTLVVNGLVASATSIGVYSSGAAANNHVTITQSGSVIGDTDGIRLAQNAFVSNAGTIMALTDDGIQIDGAGGTVENTGSIQVEDNGVVINGDNGTVLNTGSIIALDRGVFFVGNNPEVINSGTIIGGFGGVDLSFLGAAEISQVSNTGVIQGAQYSIQGGAGNDTVVNSGVLEGDVLLGGGDDTYDGRNGTLNGDVSGGAGNDTFIVDDAATLIVENPGEGTDEVRATVRYILGDNLENLTLLGADDINGRGNGLANVLTGNVGDNVLEGFEGDDSLNGGAGLDSLYGGEGNDSLRGDNEDDYLSGFDGNDTGLGGNGFDEILGGQGDDSLLGQRGQDTLYGGPGDDILHGGHADDSLSGGSGFDTLTGYSGDDTLSGGLNADRFVFSDAGGGFGNDVITDFAATNDAEKIDLSGVASIISFADLSGGHMSQVGADVVIDAGGGNTITLQNVNIGDLDANDFIF</sequence>
<reference evidence="3" key="2">
    <citation type="submission" date="2023-02" db="EMBL/GenBank/DDBJ databases">
        <title>'Rhodoalgimonas zhirmunskyi' gen. nov., isolated from a red alga.</title>
        <authorList>
            <person name="Nedashkovskaya O.I."/>
            <person name="Otstavnykh N.Y."/>
            <person name="Bystritskaya E.P."/>
            <person name="Balabanova L.A."/>
            <person name="Isaeva M.P."/>
        </authorList>
    </citation>
    <scope>NUCLEOTIDE SEQUENCE</scope>
    <source>
        <strain evidence="3">KCTC 52189</strain>
    </source>
</reference>
<dbReference type="EMBL" id="JANHAX010000007">
    <property type="protein sequence ID" value="MDQ2092075.1"/>
    <property type="molecule type" value="Genomic_DNA"/>
</dbReference>
<dbReference type="PROSITE" id="PS00330">
    <property type="entry name" value="HEMOLYSIN_CALCIUM"/>
    <property type="match status" value="2"/>
</dbReference>
<dbReference type="Pfam" id="PF00353">
    <property type="entry name" value="HemolysinCabind"/>
    <property type="match status" value="4"/>
</dbReference>
<evidence type="ECO:0000256" key="1">
    <source>
        <dbReference type="ARBA" id="ARBA00004613"/>
    </source>
</evidence>
<reference evidence="3" key="1">
    <citation type="submission" date="2022-07" db="EMBL/GenBank/DDBJ databases">
        <authorList>
            <person name="Otstavnykh N."/>
            <person name="Isaeva M."/>
            <person name="Bystritskaya E."/>
        </authorList>
    </citation>
    <scope>NUCLEOTIDE SEQUENCE</scope>
    <source>
        <strain evidence="3">KCTC 52189</strain>
    </source>
</reference>
<accession>A0AAE4B672</accession>
<evidence type="ECO:0000256" key="2">
    <source>
        <dbReference type="ARBA" id="ARBA00022525"/>
    </source>
</evidence>
<gene>
    <name evidence="3" type="ORF">NO357_19405</name>
</gene>
<dbReference type="Gene3D" id="2.150.10.10">
    <property type="entry name" value="Serralysin-like metalloprotease, C-terminal"/>
    <property type="match status" value="2"/>
</dbReference>
<name>A0AAE4B672_9RHOB</name>
<dbReference type="PRINTS" id="PR00313">
    <property type="entry name" value="CABNDNGRPT"/>
</dbReference>
<evidence type="ECO:0000313" key="3">
    <source>
        <dbReference type="EMBL" id="MDQ2092075.1"/>
    </source>
</evidence>
<organism evidence="3 4">
    <name type="scientific">Marimonas arenosa</name>
    <dbReference type="NCBI Taxonomy" id="1795305"/>
    <lineage>
        <taxon>Bacteria</taxon>
        <taxon>Pseudomonadati</taxon>
        <taxon>Pseudomonadota</taxon>
        <taxon>Alphaproteobacteria</taxon>
        <taxon>Rhodobacterales</taxon>
        <taxon>Paracoccaceae</taxon>
        <taxon>Marimonas</taxon>
    </lineage>
</organism>
<dbReference type="PANTHER" id="PTHR38340">
    <property type="entry name" value="S-LAYER PROTEIN"/>
    <property type="match status" value="1"/>
</dbReference>
<dbReference type="PANTHER" id="PTHR38340:SF1">
    <property type="entry name" value="S-LAYER PROTEIN"/>
    <property type="match status" value="1"/>
</dbReference>
<dbReference type="SUPFAM" id="SSF51120">
    <property type="entry name" value="beta-Roll"/>
    <property type="match status" value="2"/>
</dbReference>
<comment type="caution">
    <text evidence="3">The sequence shown here is derived from an EMBL/GenBank/DDBJ whole genome shotgun (WGS) entry which is preliminary data.</text>
</comment>
<dbReference type="InterPro" id="IPR011049">
    <property type="entry name" value="Serralysin-like_metalloprot_C"/>
</dbReference>
<comment type="subcellular location">
    <subcellularLocation>
        <location evidence="1">Secreted</location>
    </subcellularLocation>
</comment>
<dbReference type="RefSeq" id="WP_306737377.1">
    <property type="nucleotide sequence ID" value="NZ_JANHAX010000007.1"/>
</dbReference>
<dbReference type="InterPro" id="IPR050557">
    <property type="entry name" value="RTX_toxin/Mannuronan_C5-epim"/>
</dbReference>
<dbReference type="InterPro" id="IPR018511">
    <property type="entry name" value="Hemolysin-typ_Ca-bd_CS"/>
</dbReference>
<dbReference type="GO" id="GO:0005509">
    <property type="term" value="F:calcium ion binding"/>
    <property type="evidence" value="ECO:0007669"/>
    <property type="project" value="InterPro"/>
</dbReference>